<protein>
    <submittedName>
        <fullName evidence="2">Uncharacterized protein</fullName>
    </submittedName>
</protein>
<keyword evidence="1" id="KW-0472">Membrane</keyword>
<proteinExistence type="predicted"/>
<name>A0A4Y2CSC7_ARAVE</name>
<reference evidence="2 3" key="1">
    <citation type="journal article" date="2019" name="Sci. Rep.">
        <title>Orb-weaving spider Araneus ventricosus genome elucidates the spidroin gene catalogue.</title>
        <authorList>
            <person name="Kono N."/>
            <person name="Nakamura H."/>
            <person name="Ohtoshi R."/>
            <person name="Moran D.A.P."/>
            <person name="Shinohara A."/>
            <person name="Yoshida Y."/>
            <person name="Fujiwara M."/>
            <person name="Mori M."/>
            <person name="Tomita M."/>
            <person name="Arakawa K."/>
        </authorList>
    </citation>
    <scope>NUCLEOTIDE SEQUENCE [LARGE SCALE GENOMIC DNA]</scope>
</reference>
<dbReference type="Proteomes" id="UP000499080">
    <property type="component" value="Unassembled WGS sequence"/>
</dbReference>
<gene>
    <name evidence="2" type="ORF">AVEN_187897_1</name>
</gene>
<feature type="transmembrane region" description="Helical" evidence="1">
    <location>
        <begin position="92"/>
        <end position="112"/>
    </location>
</feature>
<evidence type="ECO:0000313" key="2">
    <source>
        <dbReference type="EMBL" id="GBM07362.1"/>
    </source>
</evidence>
<evidence type="ECO:0000256" key="1">
    <source>
        <dbReference type="SAM" id="Phobius"/>
    </source>
</evidence>
<dbReference type="AlphaFoldDB" id="A0A4Y2CSC7"/>
<evidence type="ECO:0000313" key="3">
    <source>
        <dbReference type="Proteomes" id="UP000499080"/>
    </source>
</evidence>
<accession>A0A4Y2CSC7</accession>
<keyword evidence="3" id="KW-1185">Reference proteome</keyword>
<keyword evidence="1" id="KW-1133">Transmembrane helix</keyword>
<keyword evidence="1" id="KW-0812">Transmembrane</keyword>
<dbReference type="EMBL" id="BGPR01000241">
    <property type="protein sequence ID" value="GBM07362.1"/>
    <property type="molecule type" value="Genomic_DNA"/>
</dbReference>
<comment type="caution">
    <text evidence="2">The sequence shown here is derived from an EMBL/GenBank/DDBJ whole genome shotgun (WGS) entry which is preliminary data.</text>
</comment>
<sequence length="117" mass="13473">MLMALLKKSGIGLEFLAYRLKVRQVKSLLGNLAVLSLYHLDHIPTVQKMETVASDDTSRSFYQVGSRSSMHCFYPPTGSLVSNPDYLSRFKFLRVCNSMMFVIIFLLIYSIFELYFL</sequence>
<organism evidence="2 3">
    <name type="scientific">Araneus ventricosus</name>
    <name type="common">Orbweaver spider</name>
    <name type="synonym">Epeira ventricosa</name>
    <dbReference type="NCBI Taxonomy" id="182803"/>
    <lineage>
        <taxon>Eukaryota</taxon>
        <taxon>Metazoa</taxon>
        <taxon>Ecdysozoa</taxon>
        <taxon>Arthropoda</taxon>
        <taxon>Chelicerata</taxon>
        <taxon>Arachnida</taxon>
        <taxon>Araneae</taxon>
        <taxon>Araneomorphae</taxon>
        <taxon>Entelegynae</taxon>
        <taxon>Araneoidea</taxon>
        <taxon>Araneidae</taxon>
        <taxon>Araneus</taxon>
    </lineage>
</organism>